<comment type="subcellular location">
    <subcellularLocation>
        <location evidence="2">Mitochondrion inner membrane</location>
        <topology evidence="2">Peripheral membrane protein</topology>
        <orientation evidence="2">Matrix side</orientation>
    </subcellularLocation>
</comment>
<comment type="function">
    <text evidence="2">Accessory subunit of the mitochondrial membrane respiratory chain NADH dehydrogenase (Complex I), that is believed not to be involved in catalysis. Complex I functions in the transfer of electrons from NADH to the respiratory chain. The immediate electron acceptor for the enzyme is believed to be ubiquinone.</text>
</comment>
<dbReference type="AlphaFoldDB" id="A0A8K1CER8"/>
<keyword evidence="2" id="KW-0496">Mitochondrion</keyword>
<dbReference type="OrthoDB" id="274641at2759"/>
<gene>
    <name evidence="3" type="ORF">Poli38472_009602</name>
</gene>
<keyword evidence="2" id="KW-0472">Membrane</keyword>
<dbReference type="Pfam" id="PF05071">
    <property type="entry name" value="NDUFA12"/>
    <property type="match status" value="1"/>
</dbReference>
<evidence type="ECO:0000313" key="4">
    <source>
        <dbReference type="Proteomes" id="UP000794436"/>
    </source>
</evidence>
<keyword evidence="2" id="KW-0813">Transport</keyword>
<dbReference type="EMBL" id="SPLM01000074">
    <property type="protein sequence ID" value="TMW62109.1"/>
    <property type="molecule type" value="Genomic_DNA"/>
</dbReference>
<keyword evidence="4" id="KW-1185">Reference proteome</keyword>
<evidence type="ECO:0000313" key="3">
    <source>
        <dbReference type="EMBL" id="TMW62109.1"/>
    </source>
</evidence>
<reference evidence="3" key="1">
    <citation type="submission" date="2019-03" db="EMBL/GenBank/DDBJ databases">
        <title>Long read genome sequence of the mycoparasitic Pythium oligandrum ATCC 38472 isolated from sugarbeet rhizosphere.</title>
        <authorList>
            <person name="Gaulin E."/>
        </authorList>
    </citation>
    <scope>NUCLEOTIDE SEQUENCE</scope>
    <source>
        <strain evidence="3">ATCC 38472_TT</strain>
    </source>
</reference>
<proteinExistence type="inferred from homology"/>
<comment type="caution">
    <text evidence="3">The sequence shown here is derived from an EMBL/GenBank/DDBJ whole genome shotgun (WGS) entry which is preliminary data.</text>
</comment>
<evidence type="ECO:0000256" key="2">
    <source>
        <dbReference type="RuleBase" id="RU363103"/>
    </source>
</evidence>
<dbReference type="GO" id="GO:0005743">
    <property type="term" value="C:mitochondrial inner membrane"/>
    <property type="evidence" value="ECO:0007669"/>
    <property type="project" value="UniProtKB-SubCell"/>
</dbReference>
<keyword evidence="2" id="KW-0679">Respiratory chain</keyword>
<dbReference type="Proteomes" id="UP000794436">
    <property type="component" value="Unassembled WGS sequence"/>
</dbReference>
<name>A0A8K1CER8_PYTOL</name>
<dbReference type="PANTHER" id="PTHR12910">
    <property type="entry name" value="NADH-UBIQUINONE OXIDOREDUCTASE SUBUNIT B17.2"/>
    <property type="match status" value="1"/>
</dbReference>
<accession>A0A8K1CER8</accession>
<keyword evidence="2" id="KW-0999">Mitochondrion inner membrane</keyword>
<dbReference type="InterPro" id="IPR007763">
    <property type="entry name" value="NDUFA12"/>
</dbReference>
<dbReference type="PANTHER" id="PTHR12910:SF2">
    <property type="entry name" value="NADH DEHYDROGENASE [UBIQUINONE] 1 ALPHA SUBCOMPLEX SUBUNIT 12"/>
    <property type="match status" value="1"/>
</dbReference>
<protein>
    <recommendedName>
        <fullName evidence="2">NADH dehydrogenase [ubiquinone] 1 alpha subcomplex subunit 12</fullName>
    </recommendedName>
</protein>
<dbReference type="GO" id="GO:0045271">
    <property type="term" value="C:respiratory chain complex I"/>
    <property type="evidence" value="ECO:0007669"/>
    <property type="project" value="InterPro"/>
</dbReference>
<sequence>MTTLLAGKRLVQAAATTPVASVSVNVQKRTFYGVYEKYMEAKKRYGWKEALWKLSFTNDIKFGYKVGEDEFGNSYFEDPTEFSGMQRYTEFRVGNKEETDASQIPPQWHVWLHQTTDAVPGQPGQDAKSWEKVPVVAESHAPYENHVGPSKPFKMHPTLLRARGYGVDGVFTKAGEPDQYYVQPGHLLRRRHGEKRKLFEEVDYNNPEASKDTTGLLRPLDVN</sequence>
<comment type="similarity">
    <text evidence="1 2">Belongs to the complex I NDUFA12 subunit family.</text>
</comment>
<organism evidence="3 4">
    <name type="scientific">Pythium oligandrum</name>
    <name type="common">Mycoparasitic fungus</name>
    <dbReference type="NCBI Taxonomy" id="41045"/>
    <lineage>
        <taxon>Eukaryota</taxon>
        <taxon>Sar</taxon>
        <taxon>Stramenopiles</taxon>
        <taxon>Oomycota</taxon>
        <taxon>Peronosporomycetes</taxon>
        <taxon>Pythiales</taxon>
        <taxon>Pythiaceae</taxon>
        <taxon>Pythium</taxon>
    </lineage>
</organism>
<keyword evidence="2" id="KW-0249">Electron transport</keyword>
<evidence type="ECO:0000256" key="1">
    <source>
        <dbReference type="ARBA" id="ARBA00007355"/>
    </source>
</evidence>
<dbReference type="GO" id="GO:0006979">
    <property type="term" value="P:response to oxidative stress"/>
    <property type="evidence" value="ECO:0007669"/>
    <property type="project" value="TreeGrafter"/>
</dbReference>